<evidence type="ECO:0000256" key="16">
    <source>
        <dbReference type="ARBA" id="ARBA00023128"/>
    </source>
</evidence>
<dbReference type="InterPro" id="IPR029071">
    <property type="entry name" value="Ubiquitin-like_domsf"/>
</dbReference>
<dbReference type="InterPro" id="IPR054694">
    <property type="entry name" value="Parkin-like_IBR"/>
</dbReference>
<dbReference type="GO" id="GO:1902532">
    <property type="term" value="P:negative regulation of intracellular signal transduction"/>
    <property type="evidence" value="ECO:0007669"/>
    <property type="project" value="UniProtKB-ARBA"/>
</dbReference>
<evidence type="ECO:0000256" key="6">
    <source>
        <dbReference type="ARBA" id="ARBA00022490"/>
    </source>
</evidence>
<dbReference type="Gene3D" id="2.20.25.20">
    <property type="match status" value="1"/>
</dbReference>
<dbReference type="GO" id="GO:0061630">
    <property type="term" value="F:ubiquitin protein ligase activity"/>
    <property type="evidence" value="ECO:0007669"/>
    <property type="project" value="UniProtKB-EC"/>
</dbReference>
<dbReference type="InterPro" id="IPR041565">
    <property type="entry name" value="Parkin_Znf-RING"/>
</dbReference>
<dbReference type="FunFam" id="2.20.25.20:FF:000008">
    <property type="entry name" value="E3 ubiquitin-protein ligase parkin"/>
    <property type="match status" value="1"/>
</dbReference>
<dbReference type="PROSITE" id="PS51873">
    <property type="entry name" value="TRIAD"/>
    <property type="match status" value="1"/>
</dbReference>
<dbReference type="InterPro" id="IPR002867">
    <property type="entry name" value="IBR_dom"/>
</dbReference>
<keyword evidence="16 19" id="KW-0496">Mitochondrion</keyword>
<dbReference type="InterPro" id="IPR047534">
    <property type="entry name" value="BRcat_RBR_parkin"/>
</dbReference>
<dbReference type="GO" id="GO:0008270">
    <property type="term" value="F:zinc ion binding"/>
    <property type="evidence" value="ECO:0007669"/>
    <property type="project" value="UniProtKB-KW"/>
</dbReference>
<feature type="active site" evidence="20">
    <location>
        <position position="425"/>
    </location>
</feature>
<keyword evidence="6" id="KW-0963">Cytoplasm</keyword>
<evidence type="ECO:0000256" key="9">
    <source>
        <dbReference type="ARBA" id="ARBA00022723"/>
    </source>
</evidence>
<dbReference type="Pfam" id="PF00240">
    <property type="entry name" value="ubiquitin"/>
    <property type="match status" value="1"/>
</dbReference>
<proteinExistence type="inferred from homology"/>
<dbReference type="GO" id="GO:0005739">
    <property type="term" value="C:mitochondrion"/>
    <property type="evidence" value="ECO:0007669"/>
    <property type="project" value="UniProtKB-SubCell"/>
</dbReference>
<comment type="caution">
    <text evidence="23">The sequence shown here is derived from an EMBL/GenBank/DDBJ whole genome shotgun (WGS) entry which is preliminary data.</text>
</comment>
<evidence type="ECO:0000256" key="14">
    <source>
        <dbReference type="ARBA" id="ARBA00022843"/>
    </source>
</evidence>
<dbReference type="GO" id="GO:0022603">
    <property type="term" value="P:regulation of anatomical structure morphogenesis"/>
    <property type="evidence" value="ECO:0007669"/>
    <property type="project" value="UniProtKB-ARBA"/>
</dbReference>
<dbReference type="Gene3D" id="1.20.120.1750">
    <property type="match status" value="1"/>
</dbReference>
<dbReference type="Proteomes" id="UP001367676">
    <property type="component" value="Unassembled WGS sequence"/>
</dbReference>
<keyword evidence="13 19" id="KW-0862">Zinc</keyword>
<evidence type="ECO:0000256" key="20">
    <source>
        <dbReference type="PIRSR" id="PIRSR037880-1"/>
    </source>
</evidence>
<evidence type="ECO:0000313" key="23">
    <source>
        <dbReference type="EMBL" id="KAK7601021.1"/>
    </source>
</evidence>
<protein>
    <recommendedName>
        <fullName evidence="18 19">E3 ubiquitin-protein ligase parkin</fullName>
        <ecNumber evidence="5 19">2.3.2.31</ecNumber>
    </recommendedName>
</protein>
<dbReference type="Pfam" id="PF17978">
    <property type="entry name" value="zf-RING_14"/>
    <property type="match status" value="1"/>
</dbReference>
<dbReference type="InterPro" id="IPR031127">
    <property type="entry name" value="E3_UB_ligase_RBR"/>
</dbReference>
<evidence type="ECO:0000256" key="12">
    <source>
        <dbReference type="ARBA" id="ARBA00022786"/>
    </source>
</evidence>
<dbReference type="EC" id="2.3.2.31" evidence="5 19"/>
<evidence type="ECO:0000256" key="11">
    <source>
        <dbReference type="ARBA" id="ARBA00022771"/>
    </source>
</evidence>
<evidence type="ECO:0000256" key="7">
    <source>
        <dbReference type="ARBA" id="ARBA00022553"/>
    </source>
</evidence>
<keyword evidence="10" id="KW-0677">Repeat</keyword>
<keyword evidence="9 19" id="KW-0479">Metal-binding</keyword>
<dbReference type="SMART" id="SM00213">
    <property type="entry name" value="UBQ"/>
    <property type="match status" value="1"/>
</dbReference>
<keyword evidence="15 19" id="KW-0072">Autophagy</keyword>
<evidence type="ECO:0000256" key="15">
    <source>
        <dbReference type="ARBA" id="ARBA00023006"/>
    </source>
</evidence>
<feature type="domain" description="Ubiquitin-like" evidence="21">
    <location>
        <begin position="30"/>
        <end position="99"/>
    </location>
</feature>
<dbReference type="SUPFAM" id="SSF57850">
    <property type="entry name" value="RING/U-box"/>
    <property type="match status" value="2"/>
</dbReference>
<keyword evidence="14 19" id="KW-0832">Ubl conjugation</keyword>
<dbReference type="Pfam" id="PF17976">
    <property type="entry name" value="zf-RING_12"/>
    <property type="match status" value="1"/>
</dbReference>
<dbReference type="AlphaFoldDB" id="A0AAN9TQG9"/>
<evidence type="ECO:0000256" key="17">
    <source>
        <dbReference type="ARBA" id="ARBA00029442"/>
    </source>
</evidence>
<comment type="subcellular location">
    <subcellularLocation>
        <location evidence="3">Cytoplasm</location>
        <location evidence="3">Cytosol</location>
    </subcellularLocation>
    <subcellularLocation>
        <location evidence="2 19">Mitochondrion</location>
    </subcellularLocation>
</comment>
<dbReference type="GO" id="GO:0006950">
    <property type="term" value="P:response to stress"/>
    <property type="evidence" value="ECO:0007669"/>
    <property type="project" value="UniProtKB-ARBA"/>
</dbReference>
<comment type="catalytic activity">
    <reaction evidence="1 19">
        <text>[E2 ubiquitin-conjugating enzyme]-S-ubiquitinyl-L-cysteine + [acceptor protein]-L-lysine = [E2 ubiquitin-conjugating enzyme]-L-cysteine + [acceptor protein]-N(6)-ubiquitinyl-L-lysine.</text>
        <dbReference type="EC" id="2.3.2.31"/>
    </reaction>
</comment>
<dbReference type="InterPro" id="IPR047535">
    <property type="entry name" value="RING-HC_RBR_parkin"/>
</dbReference>
<keyword evidence="12 19" id="KW-0833">Ubl conjugation pathway</keyword>
<dbReference type="PRINTS" id="PR01475">
    <property type="entry name" value="PARKIN"/>
</dbReference>
<organism evidence="23 24">
    <name type="scientific">Parthenolecanium corni</name>
    <dbReference type="NCBI Taxonomy" id="536013"/>
    <lineage>
        <taxon>Eukaryota</taxon>
        <taxon>Metazoa</taxon>
        <taxon>Ecdysozoa</taxon>
        <taxon>Arthropoda</taxon>
        <taxon>Hexapoda</taxon>
        <taxon>Insecta</taxon>
        <taxon>Pterygota</taxon>
        <taxon>Neoptera</taxon>
        <taxon>Paraneoptera</taxon>
        <taxon>Hemiptera</taxon>
        <taxon>Sternorrhyncha</taxon>
        <taxon>Coccoidea</taxon>
        <taxon>Coccidae</taxon>
        <taxon>Parthenolecanium</taxon>
    </lineage>
</organism>
<evidence type="ECO:0000256" key="18">
    <source>
        <dbReference type="ARBA" id="ARBA00029536"/>
    </source>
</evidence>
<comment type="function">
    <text evidence="19">Functions within a multiprotein E3 ubiquitin ligase complex, catalyzing the covalent attachment of ubiquitin moieties onto substrate proteins.</text>
</comment>
<evidence type="ECO:0000256" key="13">
    <source>
        <dbReference type="ARBA" id="ARBA00022833"/>
    </source>
</evidence>
<gene>
    <name evidence="23" type="ORF">V9T40_008462</name>
</gene>
<comment type="similarity">
    <text evidence="17 19">Belongs to the RBR family. Parkin subfamily.</text>
</comment>
<evidence type="ECO:0000256" key="4">
    <source>
        <dbReference type="ARBA" id="ARBA00004906"/>
    </source>
</evidence>
<dbReference type="GO" id="GO:0016567">
    <property type="term" value="P:protein ubiquitination"/>
    <property type="evidence" value="ECO:0007669"/>
    <property type="project" value="UniProtKB-UniRule"/>
</dbReference>
<accession>A0AAN9TQG9</accession>
<evidence type="ECO:0000259" key="21">
    <source>
        <dbReference type="PROSITE" id="PS50053"/>
    </source>
</evidence>
<comment type="pathway">
    <text evidence="4 19">Protein modification; protein ubiquitination.</text>
</comment>
<comment type="subunit">
    <text evidence="19">Forms an E3 ubiquitin ligase complex.</text>
</comment>
<dbReference type="GO" id="GO:0009896">
    <property type="term" value="P:positive regulation of catabolic process"/>
    <property type="evidence" value="ECO:0007669"/>
    <property type="project" value="UniProtKB-ARBA"/>
</dbReference>
<dbReference type="Pfam" id="PF22605">
    <property type="entry name" value="IBR_2"/>
    <property type="match status" value="1"/>
</dbReference>
<evidence type="ECO:0000256" key="5">
    <source>
        <dbReference type="ARBA" id="ARBA00012251"/>
    </source>
</evidence>
<dbReference type="CDD" id="cd21382">
    <property type="entry name" value="RING0_parkin"/>
    <property type="match status" value="1"/>
</dbReference>
<dbReference type="InterPro" id="IPR041170">
    <property type="entry name" value="Znf-RING_14"/>
</dbReference>
<dbReference type="PIRSF" id="PIRSF037880">
    <property type="entry name" value="Parkin"/>
    <property type="match status" value="1"/>
</dbReference>
<dbReference type="InterPro" id="IPR003977">
    <property type="entry name" value="Parkin"/>
</dbReference>
<dbReference type="InterPro" id="IPR000626">
    <property type="entry name" value="Ubiquitin-like_dom"/>
</dbReference>
<keyword evidence="11" id="KW-0863">Zinc-finger</keyword>
<dbReference type="GO" id="GO:0000423">
    <property type="term" value="P:mitophagy"/>
    <property type="evidence" value="ECO:0007669"/>
    <property type="project" value="UniProtKB-ARBA"/>
</dbReference>
<dbReference type="GO" id="GO:0005829">
    <property type="term" value="C:cytosol"/>
    <property type="evidence" value="ECO:0007669"/>
    <property type="project" value="UniProtKB-SubCell"/>
</dbReference>
<keyword evidence="7" id="KW-0597">Phosphoprotein</keyword>
<reference evidence="23 24" key="1">
    <citation type="submission" date="2024-03" db="EMBL/GenBank/DDBJ databases">
        <title>Adaptation during the transition from Ophiocordyceps entomopathogen to insect associate is accompanied by gene loss and intensified selection.</title>
        <authorList>
            <person name="Ward C.M."/>
            <person name="Onetto C.A."/>
            <person name="Borneman A.R."/>
        </authorList>
    </citation>
    <scope>NUCLEOTIDE SEQUENCE [LARGE SCALE GENOMIC DNA]</scope>
    <source>
        <strain evidence="23">AWRI1</strain>
        <tissue evidence="23">Single Adult Female</tissue>
    </source>
</reference>
<name>A0AAN9TQG9_9HEMI</name>
<keyword evidence="24" id="KW-1185">Reference proteome</keyword>
<dbReference type="SMART" id="SM00647">
    <property type="entry name" value="IBR"/>
    <property type="match status" value="2"/>
</dbReference>
<dbReference type="CDD" id="cd20340">
    <property type="entry name" value="BRcat_RBR_parkin"/>
    <property type="match status" value="1"/>
</dbReference>
<dbReference type="PROSITE" id="PS50053">
    <property type="entry name" value="UBIQUITIN_2"/>
    <property type="match status" value="1"/>
</dbReference>
<dbReference type="InterPro" id="IPR044066">
    <property type="entry name" value="TRIAD_supradom"/>
</dbReference>
<evidence type="ECO:0000256" key="3">
    <source>
        <dbReference type="ARBA" id="ARBA00004514"/>
    </source>
</evidence>
<evidence type="ECO:0000256" key="8">
    <source>
        <dbReference type="ARBA" id="ARBA00022679"/>
    </source>
</evidence>
<dbReference type="PANTHER" id="PTHR11685">
    <property type="entry name" value="RBR FAMILY RING FINGER AND IBR DOMAIN-CONTAINING"/>
    <property type="match status" value="1"/>
</dbReference>
<evidence type="ECO:0000256" key="2">
    <source>
        <dbReference type="ARBA" id="ARBA00004173"/>
    </source>
</evidence>
<dbReference type="CDD" id="cd20357">
    <property type="entry name" value="Rcat_RBR_parkin"/>
    <property type="match status" value="1"/>
</dbReference>
<dbReference type="InterPro" id="IPR047536">
    <property type="entry name" value="Rcat_RBR_parkin"/>
</dbReference>
<evidence type="ECO:0000256" key="10">
    <source>
        <dbReference type="ARBA" id="ARBA00022737"/>
    </source>
</evidence>
<dbReference type="CDD" id="cd16627">
    <property type="entry name" value="RING-HC_RBR_parkin"/>
    <property type="match status" value="1"/>
</dbReference>
<dbReference type="EMBL" id="JBBCAQ010000010">
    <property type="protein sequence ID" value="KAK7601021.1"/>
    <property type="molecule type" value="Genomic_DNA"/>
</dbReference>
<dbReference type="SUPFAM" id="SSF54236">
    <property type="entry name" value="Ubiquitin-like"/>
    <property type="match status" value="1"/>
</dbReference>
<feature type="domain" description="RING-type" evidence="22">
    <location>
        <begin position="232"/>
        <end position="456"/>
    </location>
</feature>
<evidence type="ECO:0000256" key="19">
    <source>
        <dbReference type="PIRNR" id="PIRNR037880"/>
    </source>
</evidence>
<dbReference type="Gene3D" id="3.10.20.90">
    <property type="entry name" value="Phosphatidylinositol 3-kinase Catalytic Subunit, Chain A, domain 1"/>
    <property type="match status" value="1"/>
</dbReference>
<evidence type="ECO:0000313" key="24">
    <source>
        <dbReference type="Proteomes" id="UP001367676"/>
    </source>
</evidence>
<evidence type="ECO:0000256" key="1">
    <source>
        <dbReference type="ARBA" id="ARBA00001798"/>
    </source>
</evidence>
<keyword evidence="8" id="KW-0808">Transferase</keyword>
<dbReference type="FunFam" id="1.20.120.1750:FF:000009">
    <property type="entry name" value="E3 ubiquitin-protein ligase parkin"/>
    <property type="match status" value="1"/>
</dbReference>
<dbReference type="GO" id="GO:0000151">
    <property type="term" value="C:ubiquitin ligase complex"/>
    <property type="evidence" value="ECO:0007669"/>
    <property type="project" value="UniProtKB-UniRule"/>
</dbReference>
<sequence>MAELLNIILNIVRNALRMLSLGRPAIDNSLNINIKCSTGNTLSVGLDPEWDIGEVKNIIAPKLGANPKEVKIIFAGKELEDSIVIKDCDLGEQSTLHAVKLSKSFVKPSSGQLSSVIAEAISDEDEIAVLQETIDRAGSQFYVHCPVCNDLRLGKLRVRCSKCKSGAITVDTDPKSWSDVLKSNKISGHCEQDDCPDGAFAWAEFYFKCTEHISQGENDEAVPLYLLRNNFKNIPCLACTEIKHVVFVFPCKEAHVTCLDCFRTFAVLRLRERQFVLDDAIGYTIACPAGCPDSFIDECHHFKLLTNEQYELYQRFATEECVLHAGGVLCPQPGCGEGIIVDSSCDKVACSNGCGYVFCRKCLQGYHLGECNSLDNASLSDDIHHITDPARAAQARWDEATNVAIRVTTKPCPRCRTATERSGGCMHMICTRCSFHWCWVCQIEWSRDCMGTHWFG</sequence>
<evidence type="ECO:0000259" key="22">
    <source>
        <dbReference type="PROSITE" id="PS51873"/>
    </source>
</evidence>